<evidence type="ECO:0000256" key="5">
    <source>
        <dbReference type="ARBA" id="ARBA00022801"/>
    </source>
</evidence>
<comment type="function">
    <text evidence="11">Responsible for the deacetylation of lysine residues on the N-terminal part of the core histones (H2A, H2B, H3 and H4). Histone deacetylation gives a tag for epigenetic repression and plays an important role in transcriptional regulation, cell cycle progression and developmental events. Histone deacetylases act via the formation of large multiprotein complexes.</text>
</comment>
<evidence type="ECO:0000313" key="15">
    <source>
        <dbReference type="EMBL" id="KAK3883978.1"/>
    </source>
</evidence>
<feature type="domain" description="Histone deacetylase" evidence="14">
    <location>
        <begin position="53"/>
        <end position="331"/>
    </location>
</feature>
<dbReference type="GO" id="GO:0141221">
    <property type="term" value="F:histone deacetylase activity, hydrolytic mechanism"/>
    <property type="evidence" value="ECO:0007669"/>
    <property type="project" value="UniProtKB-EC"/>
</dbReference>
<evidence type="ECO:0000313" key="16">
    <source>
        <dbReference type="Proteomes" id="UP001286313"/>
    </source>
</evidence>
<gene>
    <name evidence="15" type="ORF">Pcinc_011708</name>
</gene>
<dbReference type="Proteomes" id="UP001286313">
    <property type="component" value="Unassembled WGS sequence"/>
</dbReference>
<protein>
    <recommendedName>
        <fullName evidence="13">Histone deacetylase 11</fullName>
        <ecNumber evidence="3">3.5.1.98</ecNumber>
    </recommendedName>
</protein>
<dbReference type="AlphaFoldDB" id="A0AAE1G098"/>
<keyword evidence="6" id="KW-0156">Chromatin regulator</keyword>
<evidence type="ECO:0000256" key="11">
    <source>
        <dbReference type="ARBA" id="ARBA00059784"/>
    </source>
</evidence>
<evidence type="ECO:0000256" key="9">
    <source>
        <dbReference type="ARBA" id="ARBA00023242"/>
    </source>
</evidence>
<dbReference type="InterPro" id="IPR023696">
    <property type="entry name" value="Ureohydrolase_dom_sf"/>
</dbReference>
<keyword evidence="5" id="KW-0378">Hydrolase</keyword>
<evidence type="ECO:0000256" key="10">
    <source>
        <dbReference type="ARBA" id="ARBA00048287"/>
    </source>
</evidence>
<dbReference type="PANTHER" id="PTHR10625">
    <property type="entry name" value="HISTONE DEACETYLASE HDAC1-RELATED"/>
    <property type="match status" value="1"/>
</dbReference>
<dbReference type="GO" id="GO:0040029">
    <property type="term" value="P:epigenetic regulation of gene expression"/>
    <property type="evidence" value="ECO:0007669"/>
    <property type="project" value="TreeGrafter"/>
</dbReference>
<sequence>MASVRPEETVENDALPRAMAAESKLYVDTEEGCSPIVYRDEYNIHLLGMEKLHPFDACKWGNVVKNLKKKQWLKNAKFVSPNEASEADLKLVHSSSYLRSLKWSINVAKIMEVIPAAIVPNMVLQKRVLKPFRFQTGGSVLAGKLAVEHGWSINIGGGFHHCWGNEGGGFCAYADITLTVHFILNHYSHIERVMIIDLDAHQGNGHERDFMGRKDVYILDVYNKFIYPNDAYAKKAISRKVELFAYTGDEEYLDRVSTHVEGALNEFSPHVVIYNAGTDIMEGDCLGLLSITKQGIIERDEIVFQKVTQRRIPIIMLTSGGYQRSTAAVIADSIDNLSKKSLINILV</sequence>
<evidence type="ECO:0000256" key="13">
    <source>
        <dbReference type="ARBA" id="ARBA00072450"/>
    </source>
</evidence>
<dbReference type="FunFam" id="3.40.800.20:FF:000009">
    <property type="entry name" value="Histone deacetylase 11"/>
    <property type="match status" value="1"/>
</dbReference>
<dbReference type="PANTHER" id="PTHR10625:SF23">
    <property type="entry name" value="HISTONE DEACETYLASE 11"/>
    <property type="match status" value="1"/>
</dbReference>
<dbReference type="Gene3D" id="3.40.800.20">
    <property type="entry name" value="Histone deacetylase domain"/>
    <property type="match status" value="1"/>
</dbReference>
<evidence type="ECO:0000256" key="4">
    <source>
        <dbReference type="ARBA" id="ARBA00022491"/>
    </source>
</evidence>
<dbReference type="InterPro" id="IPR044150">
    <property type="entry name" value="HDAC_classIV"/>
</dbReference>
<comment type="caution">
    <text evidence="15">The sequence shown here is derived from an EMBL/GenBank/DDBJ whole genome shotgun (WGS) entry which is preliminary data.</text>
</comment>
<keyword evidence="16" id="KW-1185">Reference proteome</keyword>
<evidence type="ECO:0000256" key="7">
    <source>
        <dbReference type="ARBA" id="ARBA00023015"/>
    </source>
</evidence>
<dbReference type="InterPro" id="IPR023801">
    <property type="entry name" value="His_deacetylse_dom"/>
</dbReference>
<keyword evidence="7" id="KW-0805">Transcription regulation</keyword>
<comment type="catalytic activity">
    <reaction evidence="10">
        <text>N(6)-acetyl-L-lysyl-[histone] + H2O = L-lysyl-[histone] + acetate</text>
        <dbReference type="Rhea" id="RHEA:58196"/>
        <dbReference type="Rhea" id="RHEA-COMP:9845"/>
        <dbReference type="Rhea" id="RHEA-COMP:11338"/>
        <dbReference type="ChEBI" id="CHEBI:15377"/>
        <dbReference type="ChEBI" id="CHEBI:29969"/>
        <dbReference type="ChEBI" id="CHEBI:30089"/>
        <dbReference type="ChEBI" id="CHEBI:61930"/>
        <dbReference type="EC" id="3.5.1.98"/>
    </reaction>
</comment>
<dbReference type="EMBL" id="JAWQEG010000926">
    <property type="protein sequence ID" value="KAK3883978.1"/>
    <property type="molecule type" value="Genomic_DNA"/>
</dbReference>
<dbReference type="Pfam" id="PF00850">
    <property type="entry name" value="Hist_deacetyl"/>
    <property type="match status" value="1"/>
</dbReference>
<evidence type="ECO:0000256" key="12">
    <source>
        <dbReference type="ARBA" id="ARBA00065154"/>
    </source>
</evidence>
<organism evidence="15 16">
    <name type="scientific">Petrolisthes cinctipes</name>
    <name type="common">Flat porcelain crab</name>
    <dbReference type="NCBI Taxonomy" id="88211"/>
    <lineage>
        <taxon>Eukaryota</taxon>
        <taxon>Metazoa</taxon>
        <taxon>Ecdysozoa</taxon>
        <taxon>Arthropoda</taxon>
        <taxon>Crustacea</taxon>
        <taxon>Multicrustacea</taxon>
        <taxon>Malacostraca</taxon>
        <taxon>Eumalacostraca</taxon>
        <taxon>Eucarida</taxon>
        <taxon>Decapoda</taxon>
        <taxon>Pleocyemata</taxon>
        <taxon>Anomura</taxon>
        <taxon>Galatheoidea</taxon>
        <taxon>Porcellanidae</taxon>
        <taxon>Petrolisthes</taxon>
    </lineage>
</organism>
<keyword evidence="4" id="KW-0678">Repressor</keyword>
<name>A0AAE1G098_PETCI</name>
<keyword evidence="9" id="KW-0539">Nucleus</keyword>
<dbReference type="EC" id="3.5.1.98" evidence="3"/>
<evidence type="ECO:0000256" key="2">
    <source>
        <dbReference type="ARBA" id="ARBA00005947"/>
    </source>
</evidence>
<reference evidence="15" key="1">
    <citation type="submission" date="2023-10" db="EMBL/GenBank/DDBJ databases">
        <title>Genome assemblies of two species of porcelain crab, Petrolisthes cinctipes and Petrolisthes manimaculis (Anomura: Porcellanidae).</title>
        <authorList>
            <person name="Angst P."/>
        </authorList>
    </citation>
    <scope>NUCLEOTIDE SEQUENCE</scope>
    <source>
        <strain evidence="15">PB745_01</strain>
        <tissue evidence="15">Gill</tissue>
    </source>
</reference>
<comment type="subcellular location">
    <subcellularLocation>
        <location evidence="1">Nucleus</location>
    </subcellularLocation>
</comment>
<keyword evidence="8" id="KW-0804">Transcription</keyword>
<dbReference type="GO" id="GO:0000118">
    <property type="term" value="C:histone deacetylase complex"/>
    <property type="evidence" value="ECO:0007669"/>
    <property type="project" value="TreeGrafter"/>
</dbReference>
<evidence type="ECO:0000256" key="6">
    <source>
        <dbReference type="ARBA" id="ARBA00022853"/>
    </source>
</evidence>
<comment type="similarity">
    <text evidence="2">Belongs to the histone deacetylase family.</text>
</comment>
<dbReference type="SUPFAM" id="SSF52768">
    <property type="entry name" value="Arginase/deacetylase"/>
    <property type="match status" value="1"/>
</dbReference>
<comment type="subunit">
    <text evidence="12">Interacts with HDAC6.</text>
</comment>
<evidence type="ECO:0000256" key="3">
    <source>
        <dbReference type="ARBA" id="ARBA00012111"/>
    </source>
</evidence>
<dbReference type="CDD" id="cd09993">
    <property type="entry name" value="HDAC_classIV"/>
    <property type="match status" value="1"/>
</dbReference>
<proteinExistence type="inferred from homology"/>
<evidence type="ECO:0000256" key="1">
    <source>
        <dbReference type="ARBA" id="ARBA00004123"/>
    </source>
</evidence>
<dbReference type="PRINTS" id="PR01270">
    <property type="entry name" value="HDASUPER"/>
</dbReference>
<evidence type="ECO:0000256" key="8">
    <source>
        <dbReference type="ARBA" id="ARBA00023163"/>
    </source>
</evidence>
<accession>A0AAE1G098</accession>
<evidence type="ECO:0000259" key="14">
    <source>
        <dbReference type="Pfam" id="PF00850"/>
    </source>
</evidence>
<dbReference type="InterPro" id="IPR037138">
    <property type="entry name" value="His_deacetylse_dom_sf"/>
</dbReference>
<dbReference type="InterPro" id="IPR000286">
    <property type="entry name" value="HDACs"/>
</dbReference>